<dbReference type="InterPro" id="IPR011989">
    <property type="entry name" value="ARM-like"/>
</dbReference>
<organism evidence="3 4">
    <name type="scientific">Dictyostelium firmibasis</name>
    <dbReference type="NCBI Taxonomy" id="79012"/>
    <lineage>
        <taxon>Eukaryota</taxon>
        <taxon>Amoebozoa</taxon>
        <taxon>Evosea</taxon>
        <taxon>Eumycetozoa</taxon>
        <taxon>Dictyostelia</taxon>
        <taxon>Dictyosteliales</taxon>
        <taxon>Dictyosteliaceae</taxon>
        <taxon>Dictyostelium</taxon>
    </lineage>
</organism>
<evidence type="ECO:0000313" key="4">
    <source>
        <dbReference type="Proteomes" id="UP001344447"/>
    </source>
</evidence>
<gene>
    <name evidence="3" type="ORF">RB653_006819</name>
</gene>
<protein>
    <recommendedName>
        <fullName evidence="5">Armadillo repeat-containing protein 1</fullName>
    </recommendedName>
</protein>
<dbReference type="GO" id="GO:0046872">
    <property type="term" value="F:metal ion binding"/>
    <property type="evidence" value="ECO:0007669"/>
    <property type="project" value="InterPro"/>
</dbReference>
<dbReference type="SUPFAM" id="SSF55008">
    <property type="entry name" value="HMA, heavy metal-associated domain"/>
    <property type="match status" value="1"/>
</dbReference>
<dbReference type="AlphaFoldDB" id="A0AAN7YNG0"/>
<accession>A0AAN7YNG0</accession>
<evidence type="ECO:0000256" key="2">
    <source>
        <dbReference type="SAM" id="MobiDB-lite"/>
    </source>
</evidence>
<dbReference type="InterPro" id="IPR000225">
    <property type="entry name" value="Armadillo"/>
</dbReference>
<feature type="region of interest" description="Disordered" evidence="2">
    <location>
        <begin position="106"/>
        <end position="136"/>
    </location>
</feature>
<evidence type="ECO:0000256" key="1">
    <source>
        <dbReference type="PROSITE-ProRule" id="PRU00259"/>
    </source>
</evidence>
<dbReference type="InterPro" id="IPR016024">
    <property type="entry name" value="ARM-type_fold"/>
</dbReference>
<dbReference type="Gene3D" id="3.30.70.100">
    <property type="match status" value="1"/>
</dbReference>
<sequence>MSALSIVQSLHKLSQDVDNREHIVKDQGCLAVLVMLLGSNEEESEMVLLCLETLELLSQNQNNKQPMLKEPGLVSTLKKLQQKDQYKSVVDKILINIEGSNYDRGTINETTKIDPNNIQPPMDEASNNTSTSYSTVPKKSASTSFSMLIGEKLPIKDTPVKTNTINSASQVNGGKSIDPSLIKTLLLHVKGMNNESTKKQLEECLLKTKGVISFMIDLTQCHATVRTSLSSDEIKLVIRNNVGLSASLIIDGQEEVESTPDYLPEPYNPNNSNSSKRWGWGSIISFGAQEQKQKQEGNWGWNSFSKVLFG</sequence>
<feature type="compositionally biased region" description="Polar residues" evidence="2">
    <location>
        <begin position="107"/>
        <end position="136"/>
    </location>
</feature>
<dbReference type="PANTHER" id="PTHR28592:SF1">
    <property type="entry name" value="ARMADILLO REPEAT-CONTAINING PROTEIN 1"/>
    <property type="match status" value="1"/>
</dbReference>
<proteinExistence type="predicted"/>
<reference evidence="3 4" key="1">
    <citation type="submission" date="2023-11" db="EMBL/GenBank/DDBJ databases">
        <title>Dfirmibasis_genome.</title>
        <authorList>
            <person name="Edelbroek B."/>
            <person name="Kjellin J."/>
            <person name="Jerlstrom-Hultqvist J."/>
            <person name="Soderbom F."/>
        </authorList>
    </citation>
    <scope>NUCLEOTIDE SEQUENCE [LARGE SCALE GENOMIC DNA]</scope>
    <source>
        <strain evidence="3 4">TNS-C-14</strain>
    </source>
</reference>
<dbReference type="SUPFAM" id="SSF48371">
    <property type="entry name" value="ARM repeat"/>
    <property type="match status" value="1"/>
</dbReference>
<name>A0AAN7YNG0_9MYCE</name>
<comment type="caution">
    <text evidence="3">The sequence shown here is derived from an EMBL/GenBank/DDBJ whole genome shotgun (WGS) entry which is preliminary data.</text>
</comment>
<dbReference type="InterPro" id="IPR036163">
    <property type="entry name" value="HMA_dom_sf"/>
</dbReference>
<dbReference type="EMBL" id="JAVFKY010000005">
    <property type="protein sequence ID" value="KAK5575686.1"/>
    <property type="molecule type" value="Genomic_DNA"/>
</dbReference>
<feature type="repeat" description="ARM" evidence="1">
    <location>
        <begin position="28"/>
        <end position="72"/>
    </location>
</feature>
<dbReference type="PANTHER" id="PTHR28592">
    <property type="entry name" value="ARMADILLO REPEAT-CONTAINING PROTEIN 1"/>
    <property type="match status" value="1"/>
</dbReference>
<evidence type="ECO:0008006" key="5">
    <source>
        <dbReference type="Google" id="ProtNLM"/>
    </source>
</evidence>
<dbReference type="PROSITE" id="PS50176">
    <property type="entry name" value="ARM_REPEAT"/>
    <property type="match status" value="1"/>
</dbReference>
<evidence type="ECO:0000313" key="3">
    <source>
        <dbReference type="EMBL" id="KAK5575686.1"/>
    </source>
</evidence>
<dbReference type="Gene3D" id="1.25.10.10">
    <property type="entry name" value="Leucine-rich Repeat Variant"/>
    <property type="match status" value="1"/>
</dbReference>
<dbReference type="Proteomes" id="UP001344447">
    <property type="component" value="Unassembled WGS sequence"/>
</dbReference>
<keyword evidence="4" id="KW-1185">Reference proteome</keyword>